<keyword evidence="1" id="KW-0472">Membrane</keyword>
<name>A0ABW7QAQ4_9MICO</name>
<feature type="transmembrane region" description="Helical" evidence="1">
    <location>
        <begin position="152"/>
        <end position="170"/>
    </location>
</feature>
<keyword evidence="1" id="KW-1133">Transmembrane helix</keyword>
<keyword evidence="1" id="KW-0812">Transmembrane</keyword>
<proteinExistence type="predicted"/>
<organism evidence="2 3">
    <name type="scientific">Microbacterium alkaliflavum</name>
    <dbReference type="NCBI Taxonomy" id="3248839"/>
    <lineage>
        <taxon>Bacteria</taxon>
        <taxon>Bacillati</taxon>
        <taxon>Actinomycetota</taxon>
        <taxon>Actinomycetes</taxon>
        <taxon>Micrococcales</taxon>
        <taxon>Microbacteriaceae</taxon>
        <taxon>Microbacterium</taxon>
    </lineage>
</organism>
<dbReference type="RefSeq" id="WP_397557194.1">
    <property type="nucleotide sequence ID" value="NZ_JBIQWL010000005.1"/>
</dbReference>
<accession>A0ABW7QAQ4</accession>
<evidence type="ECO:0000256" key="1">
    <source>
        <dbReference type="SAM" id="Phobius"/>
    </source>
</evidence>
<dbReference type="NCBIfam" id="NF038065">
    <property type="entry name" value="Pr6Pr"/>
    <property type="match status" value="1"/>
</dbReference>
<protein>
    <submittedName>
        <fullName evidence="2">Pr6Pr family membrane protein</fullName>
    </submittedName>
</protein>
<dbReference type="Proteomes" id="UP001610861">
    <property type="component" value="Unassembled WGS sequence"/>
</dbReference>
<gene>
    <name evidence="2" type="ORF">ACH3VR_15365</name>
</gene>
<feature type="transmembrane region" description="Helical" evidence="1">
    <location>
        <begin position="127"/>
        <end position="145"/>
    </location>
</feature>
<dbReference type="InterPro" id="IPR049713">
    <property type="entry name" value="Pr6Pr-like"/>
</dbReference>
<sequence length="248" mass="27123">MRTRAWAVSWTLARAAMAILTIAAIAAQLVKSVDTARELGRDVATTIANFFSFFTILSNTGTAVVLLWAVAWYLVRGRRVDVEPLGLAVALASVSTYMIITGIVYNTLLRTIVLPQGSEPIPWSNEVLHLIGPVFLLADVFVGPLRRALSWRSLWTILAFPIAWVIYTMLRGPLTTNPVSGDPFWYPYPFLDPNSPGGWPSVVVYVVGIAVAIVVVGGFVVWWGRRRGIASMDAEPSAVHVGDTSARR</sequence>
<reference evidence="2 3" key="1">
    <citation type="submission" date="2024-09" db="EMBL/GenBank/DDBJ databases">
        <authorList>
            <person name="Pan X."/>
        </authorList>
    </citation>
    <scope>NUCLEOTIDE SEQUENCE [LARGE SCALE GENOMIC DNA]</scope>
    <source>
        <strain evidence="2 3">B2969</strain>
    </source>
</reference>
<keyword evidence="3" id="KW-1185">Reference proteome</keyword>
<feature type="transmembrane region" description="Helical" evidence="1">
    <location>
        <begin position="87"/>
        <end position="107"/>
    </location>
</feature>
<comment type="caution">
    <text evidence="2">The sequence shown here is derived from an EMBL/GenBank/DDBJ whole genome shotgun (WGS) entry which is preliminary data.</text>
</comment>
<evidence type="ECO:0000313" key="2">
    <source>
        <dbReference type="EMBL" id="MFH8251746.1"/>
    </source>
</evidence>
<feature type="transmembrane region" description="Helical" evidence="1">
    <location>
        <begin position="50"/>
        <end position="75"/>
    </location>
</feature>
<feature type="transmembrane region" description="Helical" evidence="1">
    <location>
        <begin position="12"/>
        <end position="30"/>
    </location>
</feature>
<evidence type="ECO:0000313" key="3">
    <source>
        <dbReference type="Proteomes" id="UP001610861"/>
    </source>
</evidence>
<feature type="transmembrane region" description="Helical" evidence="1">
    <location>
        <begin position="202"/>
        <end position="223"/>
    </location>
</feature>
<dbReference type="EMBL" id="JBIQWL010000005">
    <property type="protein sequence ID" value="MFH8251746.1"/>
    <property type="molecule type" value="Genomic_DNA"/>
</dbReference>